<organism evidence="2 3">
    <name type="scientific">Marinicella pacifica</name>
    <dbReference type="NCBI Taxonomy" id="1171543"/>
    <lineage>
        <taxon>Bacteria</taxon>
        <taxon>Pseudomonadati</taxon>
        <taxon>Pseudomonadota</taxon>
        <taxon>Gammaproteobacteria</taxon>
        <taxon>Lysobacterales</taxon>
        <taxon>Marinicellaceae</taxon>
        <taxon>Marinicella</taxon>
    </lineage>
</organism>
<dbReference type="EMBL" id="BMEO01000007">
    <property type="protein sequence ID" value="GGF96788.1"/>
    <property type="molecule type" value="Genomic_DNA"/>
</dbReference>
<keyword evidence="3" id="KW-1185">Reference proteome</keyword>
<reference evidence="2" key="2">
    <citation type="submission" date="2020-09" db="EMBL/GenBank/DDBJ databases">
        <authorList>
            <person name="Sun Q."/>
            <person name="Zhou Y."/>
        </authorList>
    </citation>
    <scope>NUCLEOTIDE SEQUENCE</scope>
    <source>
        <strain evidence="2">CGMCC 1.12181</strain>
    </source>
</reference>
<dbReference type="Proteomes" id="UP000605253">
    <property type="component" value="Unassembled WGS sequence"/>
</dbReference>
<feature type="compositionally biased region" description="Polar residues" evidence="1">
    <location>
        <begin position="49"/>
        <end position="63"/>
    </location>
</feature>
<reference evidence="2" key="1">
    <citation type="journal article" date="2014" name="Int. J. Syst. Evol. Microbiol.">
        <title>Complete genome sequence of Corynebacterium casei LMG S-19264T (=DSM 44701T), isolated from a smear-ripened cheese.</title>
        <authorList>
            <consortium name="US DOE Joint Genome Institute (JGI-PGF)"/>
            <person name="Walter F."/>
            <person name="Albersmeier A."/>
            <person name="Kalinowski J."/>
            <person name="Ruckert C."/>
        </authorList>
    </citation>
    <scope>NUCLEOTIDE SEQUENCE</scope>
    <source>
        <strain evidence="2">CGMCC 1.12181</strain>
    </source>
</reference>
<evidence type="ECO:0000313" key="3">
    <source>
        <dbReference type="Proteomes" id="UP000605253"/>
    </source>
</evidence>
<sequence>MNNKRKVNWQAKQYLADHLYGWGDDGVMPITIGAQVIPKQKPTSPIKPSAQSVNVSIQWDNQR</sequence>
<accession>A0A917CT22</accession>
<proteinExistence type="predicted"/>
<comment type="caution">
    <text evidence="2">The sequence shown here is derived from an EMBL/GenBank/DDBJ whole genome shotgun (WGS) entry which is preliminary data.</text>
</comment>
<feature type="region of interest" description="Disordered" evidence="1">
    <location>
        <begin position="41"/>
        <end position="63"/>
    </location>
</feature>
<protein>
    <submittedName>
        <fullName evidence="2">Uncharacterized protein</fullName>
    </submittedName>
</protein>
<name>A0A917CT22_9GAMM</name>
<dbReference type="AlphaFoldDB" id="A0A917CT22"/>
<gene>
    <name evidence="2" type="ORF">GCM10011365_17760</name>
</gene>
<dbReference type="RefSeq" id="WP_188365380.1">
    <property type="nucleotide sequence ID" value="NZ_BAABJF010000003.1"/>
</dbReference>
<evidence type="ECO:0000313" key="2">
    <source>
        <dbReference type="EMBL" id="GGF96788.1"/>
    </source>
</evidence>
<evidence type="ECO:0000256" key="1">
    <source>
        <dbReference type="SAM" id="MobiDB-lite"/>
    </source>
</evidence>